<reference evidence="2" key="1">
    <citation type="submission" date="2021-01" db="EMBL/GenBank/DDBJ databases">
        <authorList>
            <consortium name="Genoscope - CEA"/>
            <person name="William W."/>
        </authorList>
    </citation>
    <scope>NUCLEOTIDE SEQUENCE</scope>
</reference>
<evidence type="ECO:0000313" key="2">
    <source>
        <dbReference type="EMBL" id="CAF2083547.1"/>
    </source>
</evidence>
<evidence type="ECO:0000256" key="1">
    <source>
        <dbReference type="SAM" id="Phobius"/>
    </source>
</evidence>
<protein>
    <submittedName>
        <fullName evidence="2">(rape) hypothetical protein</fullName>
    </submittedName>
</protein>
<accession>A0A816S4D9</accession>
<feature type="transmembrane region" description="Helical" evidence="1">
    <location>
        <begin position="67"/>
        <end position="90"/>
    </location>
</feature>
<feature type="transmembrane region" description="Helical" evidence="1">
    <location>
        <begin position="44"/>
        <end position="61"/>
    </location>
</feature>
<organism evidence="2">
    <name type="scientific">Brassica napus</name>
    <name type="common">Rape</name>
    <dbReference type="NCBI Taxonomy" id="3708"/>
    <lineage>
        <taxon>Eukaryota</taxon>
        <taxon>Viridiplantae</taxon>
        <taxon>Streptophyta</taxon>
        <taxon>Embryophyta</taxon>
        <taxon>Tracheophyta</taxon>
        <taxon>Spermatophyta</taxon>
        <taxon>Magnoliopsida</taxon>
        <taxon>eudicotyledons</taxon>
        <taxon>Gunneridae</taxon>
        <taxon>Pentapetalae</taxon>
        <taxon>rosids</taxon>
        <taxon>malvids</taxon>
        <taxon>Brassicales</taxon>
        <taxon>Brassicaceae</taxon>
        <taxon>Brassiceae</taxon>
        <taxon>Brassica</taxon>
    </lineage>
</organism>
<keyword evidence="1" id="KW-0812">Transmembrane</keyword>
<keyword evidence="1" id="KW-1133">Transmembrane helix</keyword>
<name>A0A816S4D9_BRANA</name>
<dbReference type="EMBL" id="HG994360">
    <property type="protein sequence ID" value="CAF2083547.1"/>
    <property type="molecule type" value="Genomic_DNA"/>
</dbReference>
<keyword evidence="1" id="KW-0472">Membrane</keyword>
<dbReference type="Proteomes" id="UP001295469">
    <property type="component" value="Chromosome A06"/>
</dbReference>
<dbReference type="AlphaFoldDB" id="A0A816S4D9"/>
<gene>
    <name evidence="2" type="ORF">DARMORV10_A06P12570.1</name>
</gene>
<sequence length="92" mass="10742">MVKIFSACSEKMILKYENKRETSLKRRDTIKLDLEVEYIGHHQLFVSVFFLIFHLIISFYWHASSKVAGLSISFNIMLIKDVIVNVGSYVKL</sequence>
<proteinExistence type="predicted"/>